<feature type="binding site" evidence="2">
    <location>
        <position position="30"/>
    </location>
    <ligand>
        <name>Mg(2+)</name>
        <dbReference type="ChEBI" id="CHEBI:18420"/>
        <label>4</label>
    </ligand>
</feature>
<comment type="similarity">
    <text evidence="2">Belongs to the thiamine-monophosphate kinase family.</text>
</comment>
<accession>A0A4D6XZF8</accession>
<dbReference type="RefSeq" id="WP_158366918.1">
    <property type="nucleotide sequence ID" value="NZ_CP034885.1"/>
</dbReference>
<dbReference type="GO" id="GO:0009229">
    <property type="term" value="P:thiamine diphosphate biosynthetic process"/>
    <property type="evidence" value="ECO:0007669"/>
    <property type="project" value="UniProtKB-UniRule"/>
</dbReference>
<keyword evidence="2" id="KW-0547">Nucleotide-binding</keyword>
<reference evidence="5 6" key="1">
    <citation type="submission" date="2018-12" db="EMBL/GenBank/DDBJ databases">
        <authorList>
            <person name="Chong R.A."/>
        </authorList>
    </citation>
    <scope>NUCLEOTIDE SEQUENCE [LARGE SCALE GENOMIC DNA]</scope>
    <source>
        <strain evidence="5 6">Ane</strain>
    </source>
</reference>
<feature type="binding site" evidence="2">
    <location>
        <position position="30"/>
    </location>
    <ligand>
        <name>Mg(2+)</name>
        <dbReference type="ChEBI" id="CHEBI:18420"/>
        <label>3</label>
    </ligand>
</feature>
<feature type="binding site" evidence="2">
    <location>
        <position position="45"/>
    </location>
    <ligand>
        <name>Mg(2+)</name>
        <dbReference type="ChEBI" id="CHEBI:18420"/>
        <label>4</label>
    </ligand>
</feature>
<dbReference type="HAMAP" id="MF_02128">
    <property type="entry name" value="TMP_kinase"/>
    <property type="match status" value="1"/>
</dbReference>
<evidence type="ECO:0000313" key="5">
    <source>
        <dbReference type="EMBL" id="QCI18981.1"/>
    </source>
</evidence>
<keyword evidence="2" id="KW-0460">Magnesium</keyword>
<dbReference type="Gene3D" id="3.30.1330.10">
    <property type="entry name" value="PurM-like, N-terminal domain"/>
    <property type="match status" value="1"/>
</dbReference>
<dbReference type="PANTHER" id="PTHR30270:SF0">
    <property type="entry name" value="THIAMINE-MONOPHOSPHATE KINASE"/>
    <property type="match status" value="1"/>
</dbReference>
<dbReference type="PANTHER" id="PTHR30270">
    <property type="entry name" value="THIAMINE-MONOPHOSPHATE KINASE"/>
    <property type="match status" value="1"/>
</dbReference>
<dbReference type="InterPro" id="IPR006283">
    <property type="entry name" value="ThiL-like"/>
</dbReference>
<feature type="domain" description="PurM-like C-terminal" evidence="4">
    <location>
        <begin position="150"/>
        <end position="302"/>
    </location>
</feature>
<dbReference type="InterPro" id="IPR036921">
    <property type="entry name" value="PurM-like_N_sf"/>
</dbReference>
<dbReference type="GO" id="GO:0005524">
    <property type="term" value="F:ATP binding"/>
    <property type="evidence" value="ECO:0007669"/>
    <property type="project" value="UniProtKB-UniRule"/>
</dbReference>
<comment type="pathway">
    <text evidence="2">Cofactor biosynthesis; thiamine diphosphate biosynthesis; thiamine diphosphate from thiamine phosphate: step 1/1.</text>
</comment>
<comment type="function">
    <text evidence="2">Catalyzes the ATP-dependent phosphorylation of thiamine-monophosphate (TMP) to form thiamine-pyrophosphate (TPP), the active form of vitamin B1.</text>
</comment>
<keyword evidence="2 5" id="KW-0808">Transferase</keyword>
<feature type="binding site" evidence="2">
    <location>
        <position position="54"/>
    </location>
    <ligand>
        <name>substrate</name>
    </ligand>
</feature>
<dbReference type="UniPathway" id="UPA00060">
    <property type="reaction ID" value="UER00142"/>
</dbReference>
<protein>
    <recommendedName>
        <fullName evidence="2">Thiamine-monophosphate kinase</fullName>
        <shortName evidence="2">TMP kinase</shortName>
        <shortName evidence="2">Thiamine-phosphate kinase</shortName>
        <ecNumber evidence="2">2.7.4.16</ecNumber>
    </recommendedName>
</protein>
<keyword evidence="1 2" id="KW-0784">Thiamine biosynthesis</keyword>
<dbReference type="GO" id="GO:0000287">
    <property type="term" value="F:magnesium ion binding"/>
    <property type="evidence" value="ECO:0007669"/>
    <property type="project" value="UniProtKB-UniRule"/>
</dbReference>
<feature type="binding site" evidence="2">
    <location>
        <position position="46"/>
    </location>
    <ligand>
        <name>Mg(2+)</name>
        <dbReference type="ChEBI" id="CHEBI:18420"/>
        <label>1</label>
    </ligand>
</feature>
<feature type="domain" description="PurM-like N-terminal" evidence="3">
    <location>
        <begin position="28"/>
        <end position="133"/>
    </location>
</feature>
<feature type="binding site" evidence="2">
    <location>
        <position position="146"/>
    </location>
    <ligand>
        <name>ATP</name>
        <dbReference type="ChEBI" id="CHEBI:30616"/>
    </ligand>
</feature>
<gene>
    <name evidence="2 5" type="primary">thiL</name>
    <name evidence="5" type="ORF">D9V64_02335</name>
</gene>
<dbReference type="GO" id="GO:0009030">
    <property type="term" value="F:thiamine-phosphate kinase activity"/>
    <property type="evidence" value="ECO:0007669"/>
    <property type="project" value="UniProtKB-UniRule"/>
</dbReference>
<feature type="binding site" evidence="2">
    <location>
        <position position="75"/>
    </location>
    <ligand>
        <name>Mg(2+)</name>
        <dbReference type="ChEBI" id="CHEBI:18420"/>
        <label>3</label>
    </ligand>
</feature>
<comment type="miscellaneous">
    <text evidence="2">Reaction mechanism of ThiL seems to utilize a direct, inline transfer of the gamma-phosphate of ATP to TMP rather than a phosphorylated enzyme intermediate.</text>
</comment>
<feature type="binding site" evidence="2">
    <location>
        <begin position="121"/>
        <end position="122"/>
    </location>
    <ligand>
        <name>ATP</name>
        <dbReference type="ChEBI" id="CHEBI:30616"/>
    </ligand>
</feature>
<dbReference type="EC" id="2.7.4.16" evidence="2"/>
<feature type="binding site" evidence="2">
    <location>
        <position position="47"/>
    </location>
    <ligand>
        <name>Mg(2+)</name>
        <dbReference type="ChEBI" id="CHEBI:18420"/>
        <label>1</label>
    </ligand>
</feature>
<dbReference type="InterPro" id="IPR036676">
    <property type="entry name" value="PurM-like_C_sf"/>
</dbReference>
<dbReference type="Pfam" id="PF00586">
    <property type="entry name" value="AIRS"/>
    <property type="match status" value="1"/>
</dbReference>
<feature type="binding site" evidence="2">
    <location>
        <position position="75"/>
    </location>
    <ligand>
        <name>Mg(2+)</name>
        <dbReference type="ChEBI" id="CHEBI:18420"/>
        <label>2</label>
    </ligand>
</feature>
<evidence type="ECO:0000256" key="2">
    <source>
        <dbReference type="HAMAP-Rule" id="MF_02128"/>
    </source>
</evidence>
<feature type="binding site" evidence="2">
    <location>
        <position position="215"/>
    </location>
    <ligand>
        <name>Mg(2+)</name>
        <dbReference type="ChEBI" id="CHEBI:18420"/>
        <label>5</label>
    </ligand>
</feature>
<evidence type="ECO:0000313" key="6">
    <source>
        <dbReference type="Proteomes" id="UP000298791"/>
    </source>
</evidence>
<keyword evidence="2 5" id="KW-0418">Kinase</keyword>
<evidence type="ECO:0000256" key="1">
    <source>
        <dbReference type="ARBA" id="ARBA00022977"/>
    </source>
</evidence>
<dbReference type="SUPFAM" id="SSF56042">
    <property type="entry name" value="PurM C-terminal domain-like"/>
    <property type="match status" value="1"/>
</dbReference>
<dbReference type="CDD" id="cd02194">
    <property type="entry name" value="ThiL"/>
    <property type="match status" value="1"/>
</dbReference>
<dbReference type="InterPro" id="IPR010918">
    <property type="entry name" value="PurM-like_C_dom"/>
</dbReference>
<feature type="binding site" evidence="2">
    <location>
        <position position="75"/>
    </location>
    <ligand>
        <name>Mg(2+)</name>
        <dbReference type="ChEBI" id="CHEBI:18420"/>
        <label>4</label>
    </ligand>
</feature>
<dbReference type="AlphaFoldDB" id="A0A4D6XZF8"/>
<feature type="binding site" evidence="2">
    <location>
        <position position="122"/>
    </location>
    <ligand>
        <name>Mg(2+)</name>
        <dbReference type="ChEBI" id="CHEBI:18420"/>
        <label>1</label>
    </ligand>
</feature>
<evidence type="ECO:0000259" key="3">
    <source>
        <dbReference type="Pfam" id="PF00586"/>
    </source>
</evidence>
<organism evidence="5 6">
    <name type="scientific">Buchnera aphidicola</name>
    <name type="common">Aphis nerii</name>
    <dbReference type="NCBI Taxonomy" id="1241835"/>
    <lineage>
        <taxon>Bacteria</taxon>
        <taxon>Pseudomonadati</taxon>
        <taxon>Pseudomonadota</taxon>
        <taxon>Gammaproteobacteria</taxon>
        <taxon>Enterobacterales</taxon>
        <taxon>Erwiniaceae</taxon>
        <taxon>Buchnera</taxon>
    </lineage>
</organism>
<comment type="catalytic activity">
    <reaction evidence="2">
        <text>thiamine phosphate + ATP = thiamine diphosphate + ADP</text>
        <dbReference type="Rhea" id="RHEA:15913"/>
        <dbReference type="ChEBI" id="CHEBI:30616"/>
        <dbReference type="ChEBI" id="CHEBI:37575"/>
        <dbReference type="ChEBI" id="CHEBI:58937"/>
        <dbReference type="ChEBI" id="CHEBI:456216"/>
        <dbReference type="EC" id="2.7.4.16"/>
    </reaction>
</comment>
<proteinExistence type="inferred from homology"/>
<dbReference type="Pfam" id="PF02769">
    <property type="entry name" value="AIRS_C"/>
    <property type="match status" value="1"/>
</dbReference>
<dbReference type="EMBL" id="CP034885">
    <property type="protein sequence ID" value="QCI18981.1"/>
    <property type="molecule type" value="Genomic_DNA"/>
</dbReference>
<sequence>MKYNEFEIISNFFNKHQKIDKNLIKGIGDDTALIKIPKKNVLAISTDTLVEGTHFFKNIHPKNLAYKTIAVNLSDLAAMGALPKWMTLSITMPKVDSEWLKCFSQSFFQILNQYKITLIGGDTNCGPLSITPSVYGLIKGSKTLLRKNAKEGDLIYVTGYLGESAAGFFLLQKKKYPINIKVRNYLIRKHLNPTPRVSEGIILRNFANSAIDISDGLISDLGHILEESQCGADIELNKLPISKNLINNFKKNNYFNWSLYFGEDYELCFTISKKNIKKLNSAIKNKLIQCKHIGYITSKKRGFNLMQNKKKINFKKIGFNHFDVNNF</sequence>
<feature type="binding site" evidence="2">
    <location>
        <position position="47"/>
    </location>
    <ligand>
        <name>Mg(2+)</name>
        <dbReference type="ChEBI" id="CHEBI:18420"/>
        <label>2</label>
    </ligand>
</feature>
<feature type="binding site" evidence="2">
    <location>
        <position position="212"/>
    </location>
    <ligand>
        <name>Mg(2+)</name>
        <dbReference type="ChEBI" id="CHEBI:18420"/>
        <label>3</label>
    </ligand>
</feature>
<dbReference type="GO" id="GO:0009228">
    <property type="term" value="P:thiamine biosynthetic process"/>
    <property type="evidence" value="ECO:0007669"/>
    <property type="project" value="UniProtKB-KW"/>
</dbReference>
<dbReference type="InterPro" id="IPR016188">
    <property type="entry name" value="PurM-like_N"/>
</dbReference>
<keyword evidence="2" id="KW-0067">ATP-binding</keyword>
<comment type="caution">
    <text evidence="2">Lacks conserved residue(s) required for the propagation of feature annotation.</text>
</comment>
<dbReference type="OrthoDB" id="9802811at2"/>
<dbReference type="NCBIfam" id="TIGR01379">
    <property type="entry name" value="thiL"/>
    <property type="match status" value="1"/>
</dbReference>
<dbReference type="PIRSF" id="PIRSF005303">
    <property type="entry name" value="Thiam_monoph_kin"/>
    <property type="match status" value="1"/>
</dbReference>
<dbReference type="SUPFAM" id="SSF55326">
    <property type="entry name" value="PurM N-terminal domain-like"/>
    <property type="match status" value="1"/>
</dbReference>
<feature type="binding site" evidence="2">
    <location>
        <position position="263"/>
    </location>
    <ligand>
        <name>substrate</name>
    </ligand>
</feature>
<dbReference type="Gene3D" id="3.90.650.10">
    <property type="entry name" value="PurM-like C-terminal domain"/>
    <property type="match status" value="1"/>
</dbReference>
<feature type="binding site" evidence="2">
    <location>
        <position position="319"/>
    </location>
    <ligand>
        <name>substrate</name>
    </ligand>
</feature>
<dbReference type="Proteomes" id="UP000298791">
    <property type="component" value="Chromosome"/>
</dbReference>
<feature type="binding site" evidence="2">
    <location>
        <position position="214"/>
    </location>
    <ligand>
        <name>ATP</name>
        <dbReference type="ChEBI" id="CHEBI:30616"/>
    </ligand>
</feature>
<reference evidence="5 6" key="2">
    <citation type="submission" date="2019-05" db="EMBL/GenBank/DDBJ databases">
        <title>Genome evolution of the obligate endosymbiont Buchnera aphidicola.</title>
        <authorList>
            <person name="Moran N.A."/>
        </authorList>
    </citation>
    <scope>NUCLEOTIDE SEQUENCE [LARGE SCALE GENOMIC DNA]</scope>
    <source>
        <strain evidence="5 6">Ane</strain>
    </source>
</reference>
<evidence type="ECO:0000259" key="4">
    <source>
        <dbReference type="Pfam" id="PF02769"/>
    </source>
</evidence>
<keyword evidence="2" id="KW-0479">Metal-binding</keyword>
<name>A0A4D6XZF8_9GAMM</name>